<accession>H3ZAZ8</accession>
<proteinExistence type="predicted"/>
<keyword evidence="2" id="KW-1185">Reference proteome</keyword>
<name>H3ZAZ8_9ALTE</name>
<comment type="caution">
    <text evidence="1">The sequence shown here is derived from an EMBL/GenBank/DDBJ whole genome shotgun (WGS) entry which is preliminary data.</text>
</comment>
<dbReference type="InterPro" id="IPR025591">
    <property type="entry name" value="RloB"/>
</dbReference>
<dbReference type="Pfam" id="PF13707">
    <property type="entry name" value="RloB"/>
    <property type="match status" value="1"/>
</dbReference>
<dbReference type="AlphaFoldDB" id="H3ZAZ8"/>
<dbReference type="Proteomes" id="UP000012046">
    <property type="component" value="Unassembled WGS sequence"/>
</dbReference>
<dbReference type="RefSeq" id="WP_008949522.1">
    <property type="nucleotide sequence ID" value="NZ_AHTH01000005.1"/>
</dbReference>
<evidence type="ECO:0000313" key="2">
    <source>
        <dbReference type="Proteomes" id="UP000012046"/>
    </source>
</evidence>
<reference evidence="1 2" key="1">
    <citation type="journal article" date="2012" name="J. Bacteriol.">
        <title>Genome Sequence of Extracellular-Protease-Producing Alishewanella jeotgali Isolated from Traditional Korean Fermented Seafood.</title>
        <authorList>
            <person name="Jung J."/>
            <person name="Chun J."/>
            <person name="Park W."/>
        </authorList>
    </citation>
    <scope>NUCLEOTIDE SEQUENCE [LARGE SCALE GENOMIC DNA]</scope>
    <source>
        <strain evidence="1 2">KCTC 22429</strain>
    </source>
</reference>
<dbReference type="STRING" id="1129374.AJE_02506"/>
<organism evidence="1 2">
    <name type="scientific">Alishewanella jeotgali KCTC 22429</name>
    <dbReference type="NCBI Taxonomy" id="1129374"/>
    <lineage>
        <taxon>Bacteria</taxon>
        <taxon>Pseudomonadati</taxon>
        <taxon>Pseudomonadota</taxon>
        <taxon>Gammaproteobacteria</taxon>
        <taxon>Alteromonadales</taxon>
        <taxon>Alteromonadaceae</taxon>
        <taxon>Alishewanella</taxon>
    </lineage>
</organism>
<dbReference type="eggNOG" id="ENOG5032ZS8">
    <property type="taxonomic scope" value="Bacteria"/>
</dbReference>
<gene>
    <name evidence="1" type="ORF">AJE_02506</name>
</gene>
<evidence type="ECO:0000313" key="1">
    <source>
        <dbReference type="EMBL" id="EHR42112.1"/>
    </source>
</evidence>
<sequence>MGTDNFFHKRKAKSSKDLKRRTARREAYKKILIVCEGEKTEPNYFEDAREHYRLNTVNVEVRGDCGSDPMSIVNFAKQRFREEKDAGDPFEQVYCIFDKDGHSTYAQALSSIASSTPRGVYFAINSVPCFEYWLLLHFVYTTRPYTALPGNSSGNQVLTELKNFIPDYEKGSRKIFSSLIAQLEQAKRFAERSLQESYRIQTDNPSTHVHKLVQVLQDLKS</sequence>
<protein>
    <submittedName>
        <fullName evidence="1">CRISPR-associated protein</fullName>
    </submittedName>
</protein>
<dbReference type="EMBL" id="AHTH01000005">
    <property type="protein sequence ID" value="EHR42112.1"/>
    <property type="molecule type" value="Genomic_DNA"/>
</dbReference>